<evidence type="ECO:0000313" key="2">
    <source>
        <dbReference type="Proteomes" id="UP000002630"/>
    </source>
</evidence>
<keyword evidence="2" id="KW-1185">Reference proteome</keyword>
<dbReference type="AlphaFoldDB" id="D7FR95"/>
<dbReference type="EMBL" id="FN648390">
    <property type="protein sequence ID" value="CBJ30686.1"/>
    <property type="molecule type" value="Genomic_DNA"/>
</dbReference>
<proteinExistence type="predicted"/>
<dbReference type="eggNOG" id="ENOG502QWT8">
    <property type="taxonomic scope" value="Eukaryota"/>
</dbReference>
<dbReference type="EMBL" id="FN649752">
    <property type="protein sequence ID" value="CBJ30686.1"/>
    <property type="molecule type" value="Genomic_DNA"/>
</dbReference>
<dbReference type="InParanoid" id="D7FR95"/>
<evidence type="ECO:0000313" key="1">
    <source>
        <dbReference type="EMBL" id="CBJ30686.1"/>
    </source>
</evidence>
<reference evidence="1 2" key="1">
    <citation type="journal article" date="2010" name="Nature">
        <title>The Ectocarpus genome and the independent evolution of multicellularity in brown algae.</title>
        <authorList>
            <person name="Cock J.M."/>
            <person name="Sterck L."/>
            <person name="Rouze P."/>
            <person name="Scornet D."/>
            <person name="Allen A.E."/>
            <person name="Amoutzias G."/>
            <person name="Anthouard V."/>
            <person name="Artiguenave F."/>
            <person name="Aury J.M."/>
            <person name="Badger J.H."/>
            <person name="Beszteri B."/>
            <person name="Billiau K."/>
            <person name="Bonnet E."/>
            <person name="Bothwell J.H."/>
            <person name="Bowler C."/>
            <person name="Boyen C."/>
            <person name="Brownlee C."/>
            <person name="Carrano C.J."/>
            <person name="Charrier B."/>
            <person name="Cho G.Y."/>
            <person name="Coelho S.M."/>
            <person name="Collen J."/>
            <person name="Corre E."/>
            <person name="Da Silva C."/>
            <person name="Delage L."/>
            <person name="Delaroque N."/>
            <person name="Dittami S.M."/>
            <person name="Doulbeau S."/>
            <person name="Elias M."/>
            <person name="Farnham G."/>
            <person name="Gachon C.M."/>
            <person name="Gschloessl B."/>
            <person name="Heesch S."/>
            <person name="Jabbari K."/>
            <person name="Jubin C."/>
            <person name="Kawai H."/>
            <person name="Kimura K."/>
            <person name="Kloareg B."/>
            <person name="Kupper F.C."/>
            <person name="Lang D."/>
            <person name="Le Bail A."/>
            <person name="Leblanc C."/>
            <person name="Lerouge P."/>
            <person name="Lohr M."/>
            <person name="Lopez P.J."/>
            <person name="Martens C."/>
            <person name="Maumus F."/>
            <person name="Michel G."/>
            <person name="Miranda-Saavedra D."/>
            <person name="Morales J."/>
            <person name="Moreau H."/>
            <person name="Motomura T."/>
            <person name="Nagasato C."/>
            <person name="Napoli C.A."/>
            <person name="Nelson D.R."/>
            <person name="Nyvall-Collen P."/>
            <person name="Peters A.F."/>
            <person name="Pommier C."/>
            <person name="Potin P."/>
            <person name="Poulain J."/>
            <person name="Quesneville H."/>
            <person name="Read B."/>
            <person name="Rensing S.A."/>
            <person name="Ritter A."/>
            <person name="Rousvoal S."/>
            <person name="Samanta M."/>
            <person name="Samson G."/>
            <person name="Schroeder D.C."/>
            <person name="Segurens B."/>
            <person name="Strittmatter M."/>
            <person name="Tonon T."/>
            <person name="Tregear J.W."/>
            <person name="Valentin K."/>
            <person name="von Dassow P."/>
            <person name="Yamagishi T."/>
            <person name="Van de Peer Y."/>
            <person name="Wincker P."/>
        </authorList>
    </citation>
    <scope>NUCLEOTIDE SEQUENCE [LARGE SCALE GENOMIC DNA]</scope>
    <source>
        <strain evidence="2">Ec32 / CCAP1310/4</strain>
    </source>
</reference>
<name>D7FR95_ECTSI</name>
<organism evidence="1 2">
    <name type="scientific">Ectocarpus siliculosus</name>
    <name type="common">Brown alga</name>
    <name type="synonym">Conferva siliculosa</name>
    <dbReference type="NCBI Taxonomy" id="2880"/>
    <lineage>
        <taxon>Eukaryota</taxon>
        <taxon>Sar</taxon>
        <taxon>Stramenopiles</taxon>
        <taxon>Ochrophyta</taxon>
        <taxon>PX clade</taxon>
        <taxon>Phaeophyceae</taxon>
        <taxon>Ectocarpales</taxon>
        <taxon>Ectocarpaceae</taxon>
        <taxon>Ectocarpus</taxon>
    </lineage>
</organism>
<protein>
    <submittedName>
        <fullName evidence="1">Uncharacterized protein</fullName>
    </submittedName>
</protein>
<gene>
    <name evidence="1" type="ORF">Esi_0212_0006</name>
</gene>
<dbReference type="OrthoDB" id="298589at2759"/>
<sequence length="278" mass="31976">MYSLEGDGVCEHLYEFISCKDELSFRPTINIADTIVYKFGQPVSWYFTGVDGKVKKKFKTNIINTKIEEAFVKASVGSDIVAYYISWTSNGSKYQDENEDKTTIEYLDRQGLPMVRAIWSPKMCLLERRVNCRQLHDRRYGIYERAVTYDGPDIFSTACPLRGSVLPSQVQRCCESVVAHVSEVLFRKTRVCRMSLNFKIDSRDRVWLLWSNSIRLASEMPPGRESFTCVGGPINIGELTNRKVRQGAWKNRVDLDRIIWPSVHEFKLATSTRSQVQA</sequence>
<dbReference type="Proteomes" id="UP000002630">
    <property type="component" value="Linkage Group LG27"/>
</dbReference>
<accession>D7FR95</accession>